<organism evidence="1 2">
    <name type="scientific">Alternaria dauci</name>
    <dbReference type="NCBI Taxonomy" id="48095"/>
    <lineage>
        <taxon>Eukaryota</taxon>
        <taxon>Fungi</taxon>
        <taxon>Dikarya</taxon>
        <taxon>Ascomycota</taxon>
        <taxon>Pezizomycotina</taxon>
        <taxon>Dothideomycetes</taxon>
        <taxon>Pleosporomycetidae</taxon>
        <taxon>Pleosporales</taxon>
        <taxon>Pleosporineae</taxon>
        <taxon>Pleosporaceae</taxon>
        <taxon>Alternaria</taxon>
        <taxon>Alternaria sect. Porri</taxon>
    </lineage>
</organism>
<gene>
    <name evidence="1" type="ORF">ACET3X_000277</name>
</gene>
<name>A0ABR3UTY5_9PLEO</name>
<evidence type="ECO:0000313" key="1">
    <source>
        <dbReference type="EMBL" id="KAL1799935.1"/>
    </source>
</evidence>
<dbReference type="Proteomes" id="UP001578633">
    <property type="component" value="Chromosome 1"/>
</dbReference>
<proteinExistence type="predicted"/>
<dbReference type="GeneID" id="96080599"/>
<comment type="caution">
    <text evidence="1">The sequence shown here is derived from an EMBL/GenBank/DDBJ whole genome shotgun (WGS) entry which is preliminary data.</text>
</comment>
<reference evidence="1 2" key="1">
    <citation type="submission" date="2024-09" db="EMBL/GenBank/DDBJ databases">
        <title>T2T genomes of carrot and Alternaria dauci and their utility for understanding host-pathogen interaction during carrot leaf blight disease.</title>
        <authorList>
            <person name="Liu W."/>
            <person name="Xu S."/>
            <person name="Ou C."/>
            <person name="Liu X."/>
            <person name="Zhuang F."/>
            <person name="Deng X.W."/>
        </authorList>
    </citation>
    <scope>NUCLEOTIDE SEQUENCE [LARGE SCALE GENOMIC DNA]</scope>
    <source>
        <strain evidence="1 2">A2016</strain>
    </source>
</reference>
<dbReference type="EMBL" id="JBHGVX010000001">
    <property type="protein sequence ID" value="KAL1799935.1"/>
    <property type="molecule type" value="Genomic_DNA"/>
</dbReference>
<protein>
    <submittedName>
        <fullName evidence="1">Uncharacterized protein</fullName>
    </submittedName>
</protein>
<dbReference type="RefSeq" id="XP_069310519.1">
    <property type="nucleotide sequence ID" value="XM_069447554.1"/>
</dbReference>
<sequence>MSFLTNMLQGLKSTPLVRTNSPPHTSGDVIPDQINDEDWEIVNPHEAGVSYHDRVTLLLGPRQETRYQIPLIDVPKSSRLLNKLKMLAPSHRTIHLLFIDRSMVNFYLSLQAIPADAMAIELSWMDIIKLATTANAFEDTVIEDRALVALTQKAIMALSPGNAESLFKEDDFTFAYTYHTETGNGDKLIKTLGDIREMDVHEPDLPLVKLSKAKDVKSKLEAIKQKGWNTRYGNSVLKGTGLSAAKKEGDGKAHPIRQPAVPPSIEALKRGDAKNFIWRR</sequence>
<accession>A0ABR3UTY5</accession>
<evidence type="ECO:0000313" key="2">
    <source>
        <dbReference type="Proteomes" id="UP001578633"/>
    </source>
</evidence>
<keyword evidence="2" id="KW-1185">Reference proteome</keyword>